<dbReference type="GeneID" id="18258664"/>
<feature type="transmembrane region" description="Helical" evidence="2">
    <location>
        <begin position="726"/>
        <end position="751"/>
    </location>
</feature>
<feature type="transmembrane region" description="Helical" evidence="2">
    <location>
        <begin position="685"/>
        <end position="706"/>
    </location>
</feature>
<proteinExistence type="predicted"/>
<reference evidence="3 4" key="1">
    <citation type="journal article" date="2011" name="Cell">
        <title>Insight into structure and assembly of the nuclear pore complex by utilizing the genome of a eukaryotic thermophile.</title>
        <authorList>
            <person name="Amlacher S."/>
            <person name="Sarges P."/>
            <person name="Flemming D."/>
            <person name="van Noort V."/>
            <person name="Kunze R."/>
            <person name="Devos D.P."/>
            <person name="Arumugam M."/>
            <person name="Bork P."/>
            <person name="Hurt E."/>
        </authorList>
    </citation>
    <scope>NUCLEOTIDE SEQUENCE [LARGE SCALE GENOMIC DNA]</scope>
    <source>
        <strain evidence="4">DSM 1495 / CBS 144.50 / IMI 039719</strain>
    </source>
</reference>
<sequence length="759" mass="83305">MSPPKINQSAPATYGPEPPPNHPAAHAFGKGKRKLRTLAPSTGPGTEAELQNKASDDEKEHKNKGFDDNNKWHLWEIETNLRRTFIEHPPGRKSNPASTEDKGKGKAPVPSQPTGREKQRSETGVSPAEEEPEMKRSGRVMLALGLTPERMEGAREKQILQAPDDYRGDPGPATLQHRLQQLCWQQQPNRPEGHNPALRAPAPPPLNLSTVPPEDVDPLDPNRPLFIPEDYLDDTQAAPFGNKGSFPQQVETTMTEARIRDQIWRSAYILGRTLTEEEKKTIRETIEDLASTNAPSEASVSPRTPTLAERQPITATNPRETRQFVPTELSQSTIAAEPAGTRPSATVGLVQSTPTKQPGETRPLGTTRSTPSTTTTTNLTLAEKRPSITVGVQSTTAREPNEGRPPATSPTTGSAQDSDMNAGSHPPPVQADTPGVQRQLATFQQAINKIRSKLEAFEKKAEKLNSTLEEHALLLETRQGQPSEARESQSTWERQIRGLREEVASLRDELRAVREKSDLSNQKSSSAMAPARHRPPADAESATAAPSAETIENSTISARRCRLEDAAESSGSSVRRRRLVEAESSGSNRGSGRNVGGGSGNNPLQRDKTLAAIDAGLVEQMQRLLLSRNGGTEAGGHSHIPQSQRLVPFGLRTLPRWLRQRRHLVEVYMQRMPTAGRGVRTLRSVLLAIVFFVGVWLAMEAMLYSNRLASGTGMIVNGPFEEKTDVVMVFGSWFQFILFEVVVTIIVLCLFRRETRVGT</sequence>
<evidence type="ECO:0000256" key="1">
    <source>
        <dbReference type="SAM" id="MobiDB-lite"/>
    </source>
</evidence>
<feature type="region of interest" description="Disordered" evidence="1">
    <location>
        <begin position="1"/>
        <end position="156"/>
    </location>
</feature>
<feature type="compositionally biased region" description="Polar residues" evidence="1">
    <location>
        <begin position="349"/>
        <end position="358"/>
    </location>
</feature>
<dbReference type="RefSeq" id="XP_006695005.1">
    <property type="nucleotide sequence ID" value="XM_006694942.1"/>
</dbReference>
<feature type="region of interest" description="Disordered" evidence="1">
    <location>
        <begin position="513"/>
        <end position="606"/>
    </location>
</feature>
<feature type="compositionally biased region" description="Basic and acidic residues" evidence="1">
    <location>
        <begin position="54"/>
        <end position="90"/>
    </location>
</feature>
<feature type="compositionally biased region" description="Low complexity" evidence="1">
    <location>
        <begin position="538"/>
        <end position="550"/>
    </location>
</feature>
<organism evidence="4">
    <name type="scientific">Chaetomium thermophilum (strain DSM 1495 / CBS 144.50 / IMI 039719)</name>
    <name type="common">Thermochaetoides thermophila</name>
    <dbReference type="NCBI Taxonomy" id="759272"/>
    <lineage>
        <taxon>Eukaryota</taxon>
        <taxon>Fungi</taxon>
        <taxon>Dikarya</taxon>
        <taxon>Ascomycota</taxon>
        <taxon>Pezizomycotina</taxon>
        <taxon>Sordariomycetes</taxon>
        <taxon>Sordariomycetidae</taxon>
        <taxon>Sordariales</taxon>
        <taxon>Chaetomiaceae</taxon>
        <taxon>Thermochaetoides</taxon>
    </lineage>
</organism>
<feature type="compositionally biased region" description="Low complexity" evidence="1">
    <location>
        <begin position="361"/>
        <end position="380"/>
    </location>
</feature>
<keyword evidence="2" id="KW-0812">Transmembrane</keyword>
<name>G0S9K9_CHATD</name>
<accession>G0S9K9</accession>
<protein>
    <submittedName>
        <fullName evidence="3">Uncharacterized protein</fullName>
    </submittedName>
</protein>
<dbReference type="HOGENOM" id="CLU_367217_0_0_1"/>
<evidence type="ECO:0000313" key="4">
    <source>
        <dbReference type="Proteomes" id="UP000008066"/>
    </source>
</evidence>
<keyword evidence="2" id="KW-1133">Transmembrane helix</keyword>
<feature type="compositionally biased region" description="Polar residues" evidence="1">
    <location>
        <begin position="409"/>
        <end position="421"/>
    </location>
</feature>
<dbReference type="Proteomes" id="UP000008066">
    <property type="component" value="Unassembled WGS sequence"/>
</dbReference>
<dbReference type="EMBL" id="GL988043">
    <property type="protein sequence ID" value="EGS20120.1"/>
    <property type="molecule type" value="Genomic_DNA"/>
</dbReference>
<feature type="compositionally biased region" description="Polar residues" evidence="1">
    <location>
        <begin position="1"/>
        <end position="11"/>
    </location>
</feature>
<feature type="compositionally biased region" description="Polar residues" evidence="1">
    <location>
        <begin position="290"/>
        <end position="304"/>
    </location>
</feature>
<feature type="region of interest" description="Disordered" evidence="1">
    <location>
        <begin position="288"/>
        <end position="434"/>
    </location>
</feature>
<dbReference type="AlphaFoldDB" id="G0S9K9"/>
<evidence type="ECO:0000256" key="2">
    <source>
        <dbReference type="SAM" id="Phobius"/>
    </source>
</evidence>
<keyword evidence="2" id="KW-0472">Membrane</keyword>
<keyword evidence="4" id="KW-1185">Reference proteome</keyword>
<gene>
    <name evidence="3" type="ORF">CTHT_0046260</name>
</gene>
<evidence type="ECO:0000313" key="3">
    <source>
        <dbReference type="EMBL" id="EGS20120.1"/>
    </source>
</evidence>
<dbReference type="KEGG" id="cthr:CTHT_0046260"/>